<evidence type="ECO:0000256" key="5">
    <source>
        <dbReference type="ARBA" id="ARBA00011558"/>
    </source>
</evidence>
<keyword evidence="10 16" id="KW-0812">Transmembrane</keyword>
<evidence type="ECO:0000256" key="2">
    <source>
        <dbReference type="ARBA" id="ARBA00004050"/>
    </source>
</evidence>
<keyword evidence="13 16" id="KW-1133">Transmembrane helix</keyword>
<evidence type="ECO:0000256" key="15">
    <source>
        <dbReference type="ARBA" id="ARBA00023136"/>
    </source>
</evidence>
<dbReference type="RefSeq" id="WP_147164408.1">
    <property type="nucleotide sequence ID" value="NZ_BJZO01000075.1"/>
</dbReference>
<dbReference type="UniPathway" id="UPA00223"/>
<dbReference type="GO" id="GO:0016020">
    <property type="term" value="C:membrane"/>
    <property type="evidence" value="ECO:0007669"/>
    <property type="project" value="UniProtKB-SubCell"/>
</dbReference>
<comment type="pathway">
    <text evidence="4">Carbohydrate metabolism; tricarboxylic acid cycle.</text>
</comment>
<sequence length="132" mass="13808">MSLETSLRSALGRARGLGSAKEGAASHWMAERLPAIALVPLALWFVFVAVIPNLGASHAEIVAFMGSPFNATLMLLTVLCGFYHGMLGLIVILEDYIQAHTARNIAVFATKLYAALGAALAAVSILKLSVGG</sequence>
<evidence type="ECO:0000313" key="18">
    <source>
        <dbReference type="Proteomes" id="UP000321567"/>
    </source>
</evidence>
<dbReference type="GO" id="GO:0006099">
    <property type="term" value="P:tricarboxylic acid cycle"/>
    <property type="evidence" value="ECO:0007669"/>
    <property type="project" value="UniProtKB-UniPathway"/>
</dbReference>
<dbReference type="OrthoDB" id="9809280at2"/>
<evidence type="ECO:0000256" key="14">
    <source>
        <dbReference type="ARBA" id="ARBA00023004"/>
    </source>
</evidence>
<evidence type="ECO:0000256" key="16">
    <source>
        <dbReference type="SAM" id="Phobius"/>
    </source>
</evidence>
<dbReference type="SUPFAM" id="SSF81343">
    <property type="entry name" value="Fumarate reductase respiratory complex transmembrane subunits"/>
    <property type="match status" value="1"/>
</dbReference>
<dbReference type="InterPro" id="IPR014312">
    <property type="entry name" value="Succ_DH_anchor"/>
</dbReference>
<comment type="function">
    <text evidence="2">Membrane-anchoring subunit of succinate dehydrogenase (SDH).</text>
</comment>
<dbReference type="Pfam" id="PF01127">
    <property type="entry name" value="Sdh_cyt"/>
    <property type="match status" value="1"/>
</dbReference>
<name>A0A512HAD5_9PROT</name>
<keyword evidence="18" id="KW-1185">Reference proteome</keyword>
<dbReference type="AlphaFoldDB" id="A0A512HAD5"/>
<dbReference type="Proteomes" id="UP000321567">
    <property type="component" value="Unassembled WGS sequence"/>
</dbReference>
<keyword evidence="14" id="KW-0408">Iron</keyword>
<gene>
    <name evidence="17" type="ORF">ROR02_25190</name>
</gene>
<evidence type="ECO:0000256" key="7">
    <source>
        <dbReference type="ARBA" id="ARBA00022448"/>
    </source>
</evidence>
<evidence type="ECO:0000256" key="13">
    <source>
        <dbReference type="ARBA" id="ARBA00022989"/>
    </source>
</evidence>
<dbReference type="GO" id="GO:0020037">
    <property type="term" value="F:heme binding"/>
    <property type="evidence" value="ECO:0007669"/>
    <property type="project" value="InterPro"/>
</dbReference>
<evidence type="ECO:0000256" key="6">
    <source>
        <dbReference type="ARBA" id="ARBA00019425"/>
    </source>
</evidence>
<keyword evidence="12" id="KW-0249">Electron transport</keyword>
<keyword evidence="11" id="KW-0479">Metal-binding</keyword>
<evidence type="ECO:0000256" key="3">
    <source>
        <dbReference type="ARBA" id="ARBA00004141"/>
    </source>
</evidence>
<keyword evidence="9" id="KW-0349">Heme</keyword>
<keyword evidence="15 16" id="KW-0472">Membrane</keyword>
<evidence type="ECO:0000313" key="17">
    <source>
        <dbReference type="EMBL" id="GEO82388.1"/>
    </source>
</evidence>
<keyword evidence="7" id="KW-0813">Transport</keyword>
<dbReference type="Gene3D" id="1.20.1300.10">
    <property type="entry name" value="Fumarate reductase/succinate dehydrogenase, transmembrane subunit"/>
    <property type="match status" value="1"/>
</dbReference>
<protein>
    <recommendedName>
        <fullName evidence="6">Succinate dehydrogenase hydrophobic membrane anchor subunit</fullName>
    </recommendedName>
</protein>
<dbReference type="CDD" id="cd03495">
    <property type="entry name" value="SQR_TypeC_SdhD_like"/>
    <property type="match status" value="1"/>
</dbReference>
<feature type="transmembrane region" description="Helical" evidence="16">
    <location>
        <begin position="105"/>
        <end position="126"/>
    </location>
</feature>
<dbReference type="NCBIfam" id="TIGR02968">
    <property type="entry name" value="succ_dehyd_anc"/>
    <property type="match status" value="1"/>
</dbReference>
<proteinExistence type="predicted"/>
<comment type="subcellular location">
    <subcellularLocation>
        <location evidence="3">Membrane</location>
        <topology evidence="3">Multi-pass membrane protein</topology>
    </subcellularLocation>
</comment>
<reference evidence="17 18" key="1">
    <citation type="submission" date="2019-07" db="EMBL/GenBank/DDBJ databases">
        <title>Whole genome shotgun sequence of Rhodospirillum oryzae NBRC 107573.</title>
        <authorList>
            <person name="Hosoyama A."/>
            <person name="Uohara A."/>
            <person name="Ohji S."/>
            <person name="Ichikawa N."/>
        </authorList>
    </citation>
    <scope>NUCLEOTIDE SEQUENCE [LARGE SCALE GENOMIC DNA]</scope>
    <source>
        <strain evidence="17 18">NBRC 107573</strain>
    </source>
</reference>
<comment type="caution">
    <text evidence="17">The sequence shown here is derived from an EMBL/GenBank/DDBJ whole genome shotgun (WGS) entry which is preliminary data.</text>
</comment>
<dbReference type="EMBL" id="BJZO01000075">
    <property type="protein sequence ID" value="GEO82388.1"/>
    <property type="molecule type" value="Genomic_DNA"/>
</dbReference>
<evidence type="ECO:0000256" key="1">
    <source>
        <dbReference type="ARBA" id="ARBA00001971"/>
    </source>
</evidence>
<evidence type="ECO:0000256" key="9">
    <source>
        <dbReference type="ARBA" id="ARBA00022617"/>
    </source>
</evidence>
<comment type="subunit">
    <text evidence="5">Part of an enzyme complex containing four subunits: a flavoprotein, an iron-sulfur protein, plus two membrane-anchoring proteins, SdhC and SdhD.</text>
</comment>
<keyword evidence="8" id="KW-0816">Tricarboxylic acid cycle</keyword>
<evidence type="ECO:0000256" key="8">
    <source>
        <dbReference type="ARBA" id="ARBA00022532"/>
    </source>
</evidence>
<dbReference type="InterPro" id="IPR000701">
    <property type="entry name" value="SuccDH_FuR_B_TM-su"/>
</dbReference>
<comment type="cofactor">
    <cofactor evidence="1">
        <name>heme</name>
        <dbReference type="ChEBI" id="CHEBI:30413"/>
    </cofactor>
</comment>
<feature type="transmembrane region" description="Helical" evidence="16">
    <location>
        <begin position="71"/>
        <end position="93"/>
    </location>
</feature>
<organism evidence="17 18">
    <name type="scientific">Pararhodospirillum oryzae</name>
    <dbReference type="NCBI Taxonomy" id="478448"/>
    <lineage>
        <taxon>Bacteria</taxon>
        <taxon>Pseudomonadati</taxon>
        <taxon>Pseudomonadota</taxon>
        <taxon>Alphaproteobacteria</taxon>
        <taxon>Rhodospirillales</taxon>
        <taxon>Rhodospirillaceae</taxon>
        <taxon>Pararhodospirillum</taxon>
    </lineage>
</organism>
<accession>A0A512HAD5</accession>
<feature type="transmembrane region" description="Helical" evidence="16">
    <location>
        <begin position="33"/>
        <end position="51"/>
    </location>
</feature>
<evidence type="ECO:0000256" key="4">
    <source>
        <dbReference type="ARBA" id="ARBA00005163"/>
    </source>
</evidence>
<evidence type="ECO:0000256" key="11">
    <source>
        <dbReference type="ARBA" id="ARBA00022723"/>
    </source>
</evidence>
<dbReference type="GO" id="GO:0046872">
    <property type="term" value="F:metal ion binding"/>
    <property type="evidence" value="ECO:0007669"/>
    <property type="project" value="UniProtKB-KW"/>
</dbReference>
<evidence type="ECO:0000256" key="12">
    <source>
        <dbReference type="ARBA" id="ARBA00022982"/>
    </source>
</evidence>
<dbReference type="InterPro" id="IPR034804">
    <property type="entry name" value="SQR/QFR_C/D"/>
</dbReference>
<evidence type="ECO:0000256" key="10">
    <source>
        <dbReference type="ARBA" id="ARBA00022692"/>
    </source>
</evidence>